<evidence type="ECO:0000256" key="2">
    <source>
        <dbReference type="ARBA" id="ARBA00022679"/>
    </source>
</evidence>
<dbReference type="PANTHER" id="PTHR35897">
    <property type="entry name" value="METHYLTRANSFERASE AUSD"/>
    <property type="match status" value="1"/>
</dbReference>
<comment type="pathway">
    <text evidence="1">Secondary metabolite biosynthesis.</text>
</comment>
<dbReference type="GO" id="GO:0016740">
    <property type="term" value="F:transferase activity"/>
    <property type="evidence" value="ECO:0007669"/>
    <property type="project" value="UniProtKB-KW"/>
</dbReference>
<comment type="similarity">
    <text evidence="4">Belongs to the class I-like SAM-binding methyltransferase superfamily.</text>
</comment>
<keyword evidence="6" id="KW-1185">Reference proteome</keyword>
<proteinExistence type="inferred from homology"/>
<dbReference type="AlphaFoldDB" id="A0AAV5A3I2"/>
<dbReference type="InterPro" id="IPR029063">
    <property type="entry name" value="SAM-dependent_MTases_sf"/>
</dbReference>
<accession>A0AAV5A3I2</accession>
<dbReference type="EMBL" id="BPWL01000003">
    <property type="protein sequence ID" value="GJJ08182.1"/>
    <property type="molecule type" value="Genomic_DNA"/>
</dbReference>
<dbReference type="Proteomes" id="UP001050691">
    <property type="component" value="Unassembled WGS sequence"/>
</dbReference>
<sequence>MTPATLLKSPLDSSLLSLDDAQLAFFREQTGIYDVEKLKQHICDIQQKAYQHFPYPCIRRLQIARLPSYEHVLWIGKTFERPIFLDVGCCFGHDLRALVASGYPHEWVLGVDLKRDLWELGTELFRAAEKERPISFIEGDIFDDDFLDPSPKVQNIPKLFDVLPLKNLKSLTMLRGQASAIHTSMLFHLFPESDQLRMAKKLATLLSPVPGSIIFGNHIGLEESGIHTRNASGIRMFCHSPQTWCEMWDGDVFPKGVVEVEAKLVSAGEAQPSQSLKENTNGFYGNDSDDRWKNIMWLVWSVKRI</sequence>
<evidence type="ECO:0000256" key="3">
    <source>
        <dbReference type="ARBA" id="ARBA00022691"/>
    </source>
</evidence>
<dbReference type="CDD" id="cd02440">
    <property type="entry name" value="AdoMet_MTases"/>
    <property type="match status" value="1"/>
</dbReference>
<evidence type="ECO:0000256" key="4">
    <source>
        <dbReference type="ARBA" id="ARBA00038314"/>
    </source>
</evidence>
<dbReference type="SUPFAM" id="SSF53335">
    <property type="entry name" value="S-adenosyl-L-methionine-dependent methyltransferases"/>
    <property type="match status" value="1"/>
</dbReference>
<protein>
    <recommendedName>
        <fullName evidence="7">Methyltransferase domain-containing protein</fullName>
    </recommendedName>
</protein>
<keyword evidence="2" id="KW-0808">Transferase</keyword>
<evidence type="ECO:0000313" key="5">
    <source>
        <dbReference type="EMBL" id="GJJ08182.1"/>
    </source>
</evidence>
<evidence type="ECO:0000256" key="1">
    <source>
        <dbReference type="ARBA" id="ARBA00005179"/>
    </source>
</evidence>
<dbReference type="Gene3D" id="3.40.50.150">
    <property type="entry name" value="Vaccinia Virus protein VP39"/>
    <property type="match status" value="1"/>
</dbReference>
<reference evidence="5" key="1">
    <citation type="submission" date="2021-10" db="EMBL/GenBank/DDBJ databases">
        <title>De novo Genome Assembly of Clathrus columnatus (Basidiomycota, Fungi) Using Illumina and Nanopore Sequence Data.</title>
        <authorList>
            <person name="Ogiso-Tanaka E."/>
            <person name="Itagaki H."/>
            <person name="Hosoya T."/>
            <person name="Hosaka K."/>
        </authorList>
    </citation>
    <scope>NUCLEOTIDE SEQUENCE</scope>
    <source>
        <strain evidence="5">MO-923</strain>
    </source>
</reference>
<organism evidence="5 6">
    <name type="scientific">Clathrus columnatus</name>
    <dbReference type="NCBI Taxonomy" id="1419009"/>
    <lineage>
        <taxon>Eukaryota</taxon>
        <taxon>Fungi</taxon>
        <taxon>Dikarya</taxon>
        <taxon>Basidiomycota</taxon>
        <taxon>Agaricomycotina</taxon>
        <taxon>Agaricomycetes</taxon>
        <taxon>Phallomycetidae</taxon>
        <taxon>Phallales</taxon>
        <taxon>Clathraceae</taxon>
        <taxon>Clathrus</taxon>
    </lineage>
</organism>
<evidence type="ECO:0008006" key="7">
    <source>
        <dbReference type="Google" id="ProtNLM"/>
    </source>
</evidence>
<gene>
    <name evidence="5" type="ORF">Clacol_002390</name>
</gene>
<name>A0AAV5A3I2_9AGAM</name>
<evidence type="ECO:0000313" key="6">
    <source>
        <dbReference type="Proteomes" id="UP001050691"/>
    </source>
</evidence>
<comment type="caution">
    <text evidence="5">The sequence shown here is derived from an EMBL/GenBank/DDBJ whole genome shotgun (WGS) entry which is preliminary data.</text>
</comment>
<keyword evidence="3" id="KW-0949">S-adenosyl-L-methionine</keyword>
<dbReference type="PANTHER" id="PTHR35897:SF1">
    <property type="entry name" value="METHYLTRANSFERASE AUSD"/>
    <property type="match status" value="1"/>
</dbReference>
<dbReference type="InterPro" id="IPR051654">
    <property type="entry name" value="Meroterpenoid_MTases"/>
</dbReference>